<organism evidence="1 2">
    <name type="scientific">Acaulospora colombiana</name>
    <dbReference type="NCBI Taxonomy" id="27376"/>
    <lineage>
        <taxon>Eukaryota</taxon>
        <taxon>Fungi</taxon>
        <taxon>Fungi incertae sedis</taxon>
        <taxon>Mucoromycota</taxon>
        <taxon>Glomeromycotina</taxon>
        <taxon>Glomeromycetes</taxon>
        <taxon>Diversisporales</taxon>
        <taxon>Acaulosporaceae</taxon>
        <taxon>Acaulospora</taxon>
    </lineage>
</organism>
<evidence type="ECO:0000313" key="2">
    <source>
        <dbReference type="Proteomes" id="UP000789525"/>
    </source>
</evidence>
<reference evidence="1" key="1">
    <citation type="submission" date="2021-06" db="EMBL/GenBank/DDBJ databases">
        <authorList>
            <person name="Kallberg Y."/>
            <person name="Tangrot J."/>
            <person name="Rosling A."/>
        </authorList>
    </citation>
    <scope>NUCLEOTIDE SEQUENCE</scope>
    <source>
        <strain evidence="1">CL356</strain>
    </source>
</reference>
<evidence type="ECO:0000313" key="1">
    <source>
        <dbReference type="EMBL" id="CAG8570713.1"/>
    </source>
</evidence>
<dbReference type="EMBL" id="CAJVPT010010469">
    <property type="protein sequence ID" value="CAG8570713.1"/>
    <property type="molecule type" value="Genomic_DNA"/>
</dbReference>
<accession>A0ACA9MCW1</accession>
<gene>
    <name evidence="1" type="ORF">ACOLOM_LOCUS5593</name>
</gene>
<protein>
    <submittedName>
        <fullName evidence="1">5839_t:CDS:1</fullName>
    </submittedName>
</protein>
<comment type="caution">
    <text evidence="1">The sequence shown here is derived from an EMBL/GenBank/DDBJ whole genome shotgun (WGS) entry which is preliminary data.</text>
</comment>
<sequence>MEAYEVIGNGRGREETAGSYVLEHSTGGGGRSNRGKSAKHVVAELLECEEGADVAIAFVFADSFFKGRVPPRALELVLLTVDRTESSLSSEPSGDGFSLDATMEERSDIMFGLMGNEEGSDGSDGLSVVYVGKRKWKPQVKNIQSMELG</sequence>
<dbReference type="Proteomes" id="UP000789525">
    <property type="component" value="Unassembled WGS sequence"/>
</dbReference>
<proteinExistence type="predicted"/>
<name>A0ACA9MCW1_9GLOM</name>
<keyword evidence="2" id="KW-1185">Reference proteome</keyword>